<evidence type="ECO:0000256" key="4">
    <source>
        <dbReference type="ARBA" id="ARBA00022614"/>
    </source>
</evidence>
<dbReference type="PANTHER" id="PTHR27000">
    <property type="entry name" value="LEUCINE-RICH REPEAT RECEPTOR-LIKE PROTEIN KINASE FAMILY PROTEIN-RELATED"/>
    <property type="match status" value="1"/>
</dbReference>
<evidence type="ECO:0000313" key="12">
    <source>
        <dbReference type="EMBL" id="MQL99662.1"/>
    </source>
</evidence>
<dbReference type="FunFam" id="3.80.10.10:FF:000833">
    <property type="entry name" value="Protein TOO MANY MOUTHS"/>
    <property type="match status" value="1"/>
</dbReference>
<dbReference type="FunFam" id="3.80.10.10:FF:000269">
    <property type="entry name" value="Piriformospora indica-insensitive protein 2"/>
    <property type="match status" value="1"/>
</dbReference>
<dbReference type="Gene3D" id="3.80.10.10">
    <property type="entry name" value="Ribonuclease Inhibitor"/>
    <property type="match status" value="3"/>
</dbReference>
<dbReference type="InterPro" id="IPR032675">
    <property type="entry name" value="LRR_dom_sf"/>
</dbReference>
<dbReference type="SMART" id="SM00369">
    <property type="entry name" value="LRR_TYP"/>
    <property type="match status" value="5"/>
</dbReference>
<keyword evidence="7" id="KW-0677">Repeat</keyword>
<proteinExistence type="predicted"/>
<dbReference type="InterPro" id="IPR003591">
    <property type="entry name" value="Leu-rich_rpt_typical-subtyp"/>
</dbReference>
<keyword evidence="3" id="KW-1003">Cell membrane</keyword>
<dbReference type="AlphaFoldDB" id="A0A843VL76"/>
<dbReference type="EMBL" id="NMUH01002388">
    <property type="protein sequence ID" value="MQL99662.1"/>
    <property type="molecule type" value="Genomic_DNA"/>
</dbReference>
<dbReference type="OrthoDB" id="676979at2759"/>
<sequence>MPSAHLPGRAVEDPPSICNSLLPSFPATLAGFNVVLHCGSTMPPTLNFLSSLLLVLLSFACMSHSAISAPAAGASFSRRLQRETPLPQSMNMSMDPSERETLFRVMEAVSSDRDWRVANPDPCTPGSSWPGIECTLGRQDGLLHVTRLDFGTPLNPTCRKAAIFPSDVFALPYLQSLFFFNCFRSRKTSLSAAGSAMEGATALQQLSLKSNPALAGSIPPEISSLRSLQILTLSQNNLQGDIPGAVAGLTSLVHLDLSYNAFTGTIPSQMGDLKNLVGLDLSYNSLTGSIPASIGQMGALQKLDLSSNSLTGGIPESFENLGSLSFLALSSNRLRGPFPGGLPRLGNLQYLIMEDNPMAVELPSQLGQLTRLQELRLGNSGYWGPIPESFGRLCNLTTLSLQNNHLSGAIPAGLSGLGRIYHLNLSRNMLGGVVPFDSSFLRRLGRNLDLSGNPGLCLNRSEAVVDSVKAGVGVCGANGTSSVMEKQFGRSQGAASVGPPSPAVLLFGLLGIWGLRLPLF</sequence>
<evidence type="ECO:0000256" key="7">
    <source>
        <dbReference type="ARBA" id="ARBA00022737"/>
    </source>
</evidence>
<protein>
    <submittedName>
        <fullName evidence="12">Uncharacterized protein</fullName>
    </submittedName>
</protein>
<dbReference type="PANTHER" id="PTHR27000:SF642">
    <property type="entry name" value="INACTIVE LEUCINE-RICH REPEAT RECEPTOR KINASE XIAO-RELATED"/>
    <property type="match status" value="1"/>
</dbReference>
<evidence type="ECO:0000313" key="13">
    <source>
        <dbReference type="Proteomes" id="UP000652761"/>
    </source>
</evidence>
<dbReference type="Proteomes" id="UP000652761">
    <property type="component" value="Unassembled WGS sequence"/>
</dbReference>
<keyword evidence="4" id="KW-0433">Leucine-rich repeat</keyword>
<reference evidence="12" key="1">
    <citation type="submission" date="2017-07" db="EMBL/GenBank/DDBJ databases">
        <title>Taro Niue Genome Assembly and Annotation.</title>
        <authorList>
            <person name="Atibalentja N."/>
            <person name="Keating K."/>
            <person name="Fields C.J."/>
        </authorList>
    </citation>
    <scope>NUCLEOTIDE SEQUENCE</scope>
    <source>
        <strain evidence="12">Niue_2</strain>
        <tissue evidence="12">Leaf</tissue>
    </source>
</reference>
<evidence type="ECO:0000256" key="1">
    <source>
        <dbReference type="ARBA" id="ARBA00004167"/>
    </source>
</evidence>
<keyword evidence="10" id="KW-0675">Receptor</keyword>
<keyword evidence="9" id="KW-0472">Membrane</keyword>
<keyword evidence="8" id="KW-1133">Transmembrane helix</keyword>
<comment type="caution">
    <text evidence="12">The sequence shown here is derived from an EMBL/GenBank/DDBJ whole genome shotgun (WGS) entry which is preliminary data.</text>
</comment>
<keyword evidence="11" id="KW-0325">Glycoprotein</keyword>
<evidence type="ECO:0000256" key="5">
    <source>
        <dbReference type="ARBA" id="ARBA00022692"/>
    </source>
</evidence>
<gene>
    <name evidence="12" type="ORF">Taro_032383</name>
</gene>
<comment type="subcellular location">
    <subcellularLocation>
        <location evidence="2">Cell membrane</location>
    </subcellularLocation>
    <subcellularLocation>
        <location evidence="1">Membrane</location>
        <topology evidence="1">Single-pass membrane protein</topology>
    </subcellularLocation>
</comment>
<evidence type="ECO:0000256" key="8">
    <source>
        <dbReference type="ARBA" id="ARBA00022989"/>
    </source>
</evidence>
<evidence type="ECO:0000256" key="10">
    <source>
        <dbReference type="ARBA" id="ARBA00023170"/>
    </source>
</evidence>
<dbReference type="GO" id="GO:0005886">
    <property type="term" value="C:plasma membrane"/>
    <property type="evidence" value="ECO:0007669"/>
    <property type="project" value="UniProtKB-SubCell"/>
</dbReference>
<evidence type="ECO:0000256" key="3">
    <source>
        <dbReference type="ARBA" id="ARBA00022475"/>
    </source>
</evidence>
<dbReference type="SUPFAM" id="SSF52058">
    <property type="entry name" value="L domain-like"/>
    <property type="match status" value="1"/>
</dbReference>
<evidence type="ECO:0000256" key="2">
    <source>
        <dbReference type="ARBA" id="ARBA00004236"/>
    </source>
</evidence>
<keyword evidence="5" id="KW-0812">Transmembrane</keyword>
<evidence type="ECO:0000256" key="9">
    <source>
        <dbReference type="ARBA" id="ARBA00023136"/>
    </source>
</evidence>
<accession>A0A843VL76</accession>
<dbReference type="Pfam" id="PF13855">
    <property type="entry name" value="LRR_8"/>
    <property type="match status" value="3"/>
</dbReference>
<keyword evidence="6" id="KW-0732">Signal</keyword>
<evidence type="ECO:0000256" key="6">
    <source>
        <dbReference type="ARBA" id="ARBA00022729"/>
    </source>
</evidence>
<dbReference type="GO" id="GO:0051707">
    <property type="term" value="P:response to other organism"/>
    <property type="evidence" value="ECO:0007669"/>
    <property type="project" value="UniProtKB-ARBA"/>
</dbReference>
<dbReference type="Pfam" id="PF00560">
    <property type="entry name" value="LRR_1"/>
    <property type="match status" value="1"/>
</dbReference>
<organism evidence="12 13">
    <name type="scientific">Colocasia esculenta</name>
    <name type="common">Wild taro</name>
    <name type="synonym">Arum esculentum</name>
    <dbReference type="NCBI Taxonomy" id="4460"/>
    <lineage>
        <taxon>Eukaryota</taxon>
        <taxon>Viridiplantae</taxon>
        <taxon>Streptophyta</taxon>
        <taxon>Embryophyta</taxon>
        <taxon>Tracheophyta</taxon>
        <taxon>Spermatophyta</taxon>
        <taxon>Magnoliopsida</taxon>
        <taxon>Liliopsida</taxon>
        <taxon>Araceae</taxon>
        <taxon>Aroideae</taxon>
        <taxon>Colocasieae</taxon>
        <taxon>Colocasia</taxon>
    </lineage>
</organism>
<evidence type="ECO:0000256" key="11">
    <source>
        <dbReference type="ARBA" id="ARBA00023180"/>
    </source>
</evidence>
<dbReference type="InterPro" id="IPR001611">
    <property type="entry name" value="Leu-rich_rpt"/>
</dbReference>
<keyword evidence="13" id="KW-1185">Reference proteome</keyword>
<name>A0A843VL76_COLES</name>